<dbReference type="OrthoDB" id="10262413at2759"/>
<accession>A0A1L7WMQ4</accession>
<protein>
    <recommendedName>
        <fullName evidence="3">NmrA-like domain-containing protein</fullName>
    </recommendedName>
</protein>
<dbReference type="STRING" id="576137.A0A1L7WMQ4"/>
<organism evidence="1 2">
    <name type="scientific">Phialocephala subalpina</name>
    <dbReference type="NCBI Taxonomy" id="576137"/>
    <lineage>
        <taxon>Eukaryota</taxon>
        <taxon>Fungi</taxon>
        <taxon>Dikarya</taxon>
        <taxon>Ascomycota</taxon>
        <taxon>Pezizomycotina</taxon>
        <taxon>Leotiomycetes</taxon>
        <taxon>Helotiales</taxon>
        <taxon>Mollisiaceae</taxon>
        <taxon>Phialocephala</taxon>
        <taxon>Phialocephala fortinii species complex</taxon>
    </lineage>
</organism>
<reference evidence="1 2" key="1">
    <citation type="submission" date="2016-03" db="EMBL/GenBank/DDBJ databases">
        <authorList>
            <person name="Ploux O."/>
        </authorList>
    </citation>
    <scope>NUCLEOTIDE SEQUENCE [LARGE SCALE GENOMIC DNA]</scope>
    <source>
        <strain evidence="1 2">UAMH 11012</strain>
    </source>
</reference>
<sequence>MTSTKVLPTGTSGYIGGAVLAQVLKSKHTSIKLSALVRSSEHEDIIRKLSAEPVLFEGLHQLDLIKYLASEHDMVISCASTMDLPSCVALVEGLGTRRAKTGKEVNYVHTSGPSNFGDHVITSEAILGIRLDKDDIFSFEKDGQDDWLLRKVDVAITEAGLRLGVRTYIINPPLIYGLGDGSINKQSLQIPTLIKMRLHL</sequence>
<evidence type="ECO:0000313" key="1">
    <source>
        <dbReference type="EMBL" id="CZR54059.1"/>
    </source>
</evidence>
<dbReference type="GO" id="GO:0005737">
    <property type="term" value="C:cytoplasm"/>
    <property type="evidence" value="ECO:0007669"/>
    <property type="project" value="TreeGrafter"/>
</dbReference>
<dbReference type="PANTHER" id="PTHR48079:SF6">
    <property type="entry name" value="NAD(P)-BINDING DOMAIN-CONTAINING PROTEIN-RELATED"/>
    <property type="match status" value="1"/>
</dbReference>
<name>A0A1L7WMQ4_9HELO</name>
<dbReference type="InterPro" id="IPR051783">
    <property type="entry name" value="NAD(P)-dependent_oxidoreduct"/>
</dbReference>
<dbReference type="AlphaFoldDB" id="A0A1L7WMQ4"/>
<dbReference type="Proteomes" id="UP000184330">
    <property type="component" value="Unassembled WGS sequence"/>
</dbReference>
<evidence type="ECO:0008006" key="3">
    <source>
        <dbReference type="Google" id="ProtNLM"/>
    </source>
</evidence>
<dbReference type="SUPFAM" id="SSF51735">
    <property type="entry name" value="NAD(P)-binding Rossmann-fold domains"/>
    <property type="match status" value="1"/>
</dbReference>
<dbReference type="Gene3D" id="3.40.50.720">
    <property type="entry name" value="NAD(P)-binding Rossmann-like Domain"/>
    <property type="match status" value="1"/>
</dbReference>
<proteinExistence type="predicted"/>
<dbReference type="InterPro" id="IPR036291">
    <property type="entry name" value="NAD(P)-bd_dom_sf"/>
</dbReference>
<gene>
    <name evidence="1" type="ORF">PAC_03942</name>
</gene>
<dbReference type="EMBL" id="FJOG01000004">
    <property type="protein sequence ID" value="CZR54059.1"/>
    <property type="molecule type" value="Genomic_DNA"/>
</dbReference>
<dbReference type="GO" id="GO:0004029">
    <property type="term" value="F:aldehyde dehydrogenase (NAD+) activity"/>
    <property type="evidence" value="ECO:0007669"/>
    <property type="project" value="TreeGrafter"/>
</dbReference>
<evidence type="ECO:0000313" key="2">
    <source>
        <dbReference type="Proteomes" id="UP000184330"/>
    </source>
</evidence>
<dbReference type="PANTHER" id="PTHR48079">
    <property type="entry name" value="PROTEIN YEEZ"/>
    <property type="match status" value="1"/>
</dbReference>
<keyword evidence="2" id="KW-1185">Reference proteome</keyword>